<reference evidence="1 2" key="1">
    <citation type="submission" date="2023-02" db="EMBL/GenBank/DDBJ databases">
        <title>LHISI_Scaffold_Assembly.</title>
        <authorList>
            <person name="Stuart O.P."/>
            <person name="Cleave R."/>
            <person name="Magrath M.J.L."/>
            <person name="Mikheyev A.S."/>
        </authorList>
    </citation>
    <scope>NUCLEOTIDE SEQUENCE [LARGE SCALE GENOMIC DNA]</scope>
    <source>
        <strain evidence="1">Daus_M_001</strain>
        <tissue evidence="1">Leg muscle</tissue>
    </source>
</reference>
<evidence type="ECO:0000313" key="1">
    <source>
        <dbReference type="EMBL" id="KAJ8894680.1"/>
    </source>
</evidence>
<evidence type="ECO:0008006" key="3">
    <source>
        <dbReference type="Google" id="ProtNLM"/>
    </source>
</evidence>
<proteinExistence type="predicted"/>
<dbReference type="Proteomes" id="UP001159363">
    <property type="component" value="Chromosome 2"/>
</dbReference>
<name>A0ABQ9IDB9_9NEOP</name>
<sequence length="226" mass="25601">MFCFSHCKWFAEPCSPPTIYYFSRHFNETPPSRSLTSLLTTSSRPSTLSEPQLFKKRAGSELMLDMRSQAISGQYKNFTRMSPADCENILSRISSKIAKQTTYGRSPISAQDKFNTLFPRLIIDVRDCRLAVTLRYLATEDSYTSLMSKQSIGRIIPDVCAALLPKTPLAWKEISKTFETDWNVPHCVGALDGKQVLLQTPAHSGSDFYNYKSNFSIVILARFLRS</sequence>
<dbReference type="EMBL" id="JARBHB010000002">
    <property type="protein sequence ID" value="KAJ8894680.1"/>
    <property type="molecule type" value="Genomic_DNA"/>
</dbReference>
<accession>A0ABQ9IDB9</accession>
<evidence type="ECO:0000313" key="2">
    <source>
        <dbReference type="Proteomes" id="UP001159363"/>
    </source>
</evidence>
<organism evidence="1 2">
    <name type="scientific">Dryococelus australis</name>
    <dbReference type="NCBI Taxonomy" id="614101"/>
    <lineage>
        <taxon>Eukaryota</taxon>
        <taxon>Metazoa</taxon>
        <taxon>Ecdysozoa</taxon>
        <taxon>Arthropoda</taxon>
        <taxon>Hexapoda</taxon>
        <taxon>Insecta</taxon>
        <taxon>Pterygota</taxon>
        <taxon>Neoptera</taxon>
        <taxon>Polyneoptera</taxon>
        <taxon>Phasmatodea</taxon>
        <taxon>Verophasmatodea</taxon>
        <taxon>Anareolatae</taxon>
        <taxon>Phasmatidae</taxon>
        <taxon>Eurycanthinae</taxon>
        <taxon>Dryococelus</taxon>
    </lineage>
</organism>
<comment type="caution">
    <text evidence="1">The sequence shown here is derived from an EMBL/GenBank/DDBJ whole genome shotgun (WGS) entry which is preliminary data.</text>
</comment>
<protein>
    <recommendedName>
        <fullName evidence="3">DDE Tnp4 domain-containing protein</fullName>
    </recommendedName>
</protein>
<gene>
    <name evidence="1" type="ORF">PR048_007345</name>
</gene>
<keyword evidence="2" id="KW-1185">Reference proteome</keyword>